<evidence type="ECO:0000256" key="1">
    <source>
        <dbReference type="SAM" id="MobiDB-lite"/>
    </source>
</evidence>
<evidence type="ECO:0000313" key="2">
    <source>
        <dbReference type="EMBL" id="JAT31371.1"/>
    </source>
</evidence>
<feature type="compositionally biased region" description="Basic and acidic residues" evidence="1">
    <location>
        <begin position="1"/>
        <end position="11"/>
    </location>
</feature>
<dbReference type="Pfam" id="PF14960">
    <property type="entry name" value="ATP_synth_reg"/>
    <property type="match status" value="1"/>
</dbReference>
<reference evidence="2" key="1">
    <citation type="submission" date="2015-11" db="EMBL/GenBank/DDBJ databases">
        <title>De novo transcriptome assembly of four potential Pierce s Disease insect vectors from Arizona vineyards.</title>
        <authorList>
            <person name="Tassone E.E."/>
        </authorList>
    </citation>
    <scope>NUCLEOTIDE SEQUENCE</scope>
</reference>
<protein>
    <submittedName>
        <fullName evidence="2">Uncharacterized protein</fullName>
    </submittedName>
</protein>
<dbReference type="AlphaFoldDB" id="A0A1B6M644"/>
<feature type="region of interest" description="Disordered" evidence="1">
    <location>
        <begin position="1"/>
        <end position="23"/>
    </location>
</feature>
<gene>
    <name evidence="2" type="ORF">g.1836</name>
</gene>
<name>A0A1B6M644_9HEMI</name>
<proteinExistence type="predicted"/>
<sequence length="104" mass="11816">MKIGRYTDKSNHHNLSIDTAGVTPRVPVNSPQFDSVLVKMSHKWDDPNLKGFKRMFNSETGRGRSNYAKLMLSLYASLYIAYRLTRSPAQPAPELDTNTTEDVR</sequence>
<organism evidence="2">
    <name type="scientific">Graphocephala atropunctata</name>
    <dbReference type="NCBI Taxonomy" id="36148"/>
    <lineage>
        <taxon>Eukaryota</taxon>
        <taxon>Metazoa</taxon>
        <taxon>Ecdysozoa</taxon>
        <taxon>Arthropoda</taxon>
        <taxon>Hexapoda</taxon>
        <taxon>Insecta</taxon>
        <taxon>Pterygota</taxon>
        <taxon>Neoptera</taxon>
        <taxon>Paraneoptera</taxon>
        <taxon>Hemiptera</taxon>
        <taxon>Auchenorrhyncha</taxon>
        <taxon>Membracoidea</taxon>
        <taxon>Cicadellidae</taxon>
        <taxon>Cicadellinae</taxon>
        <taxon>Cicadellini</taxon>
        <taxon>Graphocephala</taxon>
    </lineage>
</organism>
<accession>A0A1B6M644</accession>
<dbReference type="EMBL" id="GEBQ01008606">
    <property type="protein sequence ID" value="JAT31371.1"/>
    <property type="molecule type" value="Transcribed_RNA"/>
</dbReference>
<dbReference type="InterPro" id="IPR009125">
    <property type="entry name" value="ATPMK"/>
</dbReference>